<keyword evidence="2" id="KW-1185">Reference proteome</keyword>
<reference evidence="1" key="1">
    <citation type="submission" date="2019-04" db="EMBL/GenBank/DDBJ databases">
        <title>Microbes associate with the intestines of laboratory mice.</title>
        <authorList>
            <person name="Navarre W."/>
            <person name="Wong E."/>
            <person name="Huang K."/>
            <person name="Tropini C."/>
            <person name="Ng K."/>
            <person name="Yu B."/>
        </authorList>
    </citation>
    <scope>NUCLEOTIDE SEQUENCE</scope>
    <source>
        <strain evidence="1">NM72_1-8</strain>
    </source>
</reference>
<gene>
    <name evidence="1" type="ORF">E5357_05010</name>
</gene>
<accession>A0AC61R0V4</accession>
<name>A0AC61R0V4_9FIRM</name>
<dbReference type="EMBL" id="SRZB01000006">
    <property type="protein sequence ID" value="TGX99640.1"/>
    <property type="molecule type" value="Genomic_DNA"/>
</dbReference>
<proteinExistence type="predicted"/>
<comment type="caution">
    <text evidence="1">The sequence shown here is derived from an EMBL/GenBank/DDBJ whole genome shotgun (WGS) entry which is preliminary data.</text>
</comment>
<dbReference type="Proteomes" id="UP000307720">
    <property type="component" value="Unassembled WGS sequence"/>
</dbReference>
<sequence>MVRENMKKWKRAGWMGAVLTVLFSAAYITVSAAGTQEKEIVYTSMSKSLMDTSGDGTKDNPYNRFEDALANVADGGKIYILASNNAVVNSQGNDMPLVIDKEVVIEPEPGAERAKLYSRAAGIVLGADVTFRNIKLAAADPYHAQIFANGYRLSLIDVSREAGHRLLDVAAGSLYNTAGVRLGPEPGDFGEVLIQGKQSEFGNVYAGSINGRFDSNVSITVQDISSTKLGDLYGCGAHEAVFDRDNWFDFTEPPSPEADAAAYPVTGNVAFSLDRVFVNKVDGTGAEGSVGVTFSTKYMEDNLMLLNITALTVKEGTLKPQALTAAYAGKVNMAVEEGGTLDLSTAGNIKAHDFIGGGKLVLDKNGVLKIEGNVSGRTVFETSGGGNGYSGIALENHTYIEAPAQVRGTFSFVPYPTQSGFRLLRQEDGSWKTVKDAETPTGITIGYFSDDERKGDVSIIWDTFDPETESPAGATALANPGYHFVRWVDIEDNEVSTQEHFIPQPINGVYGEQYYACFESNTYTVGFLANGGSGNPMPEQQFVYGESAGLSANVYTRTGYIFRGWSTNTDGIGRIFSDEESVQNLTTEQNGRVLLYAQWEKEQGSTETDESETNTEETESEPETQDSETTEPTEPQETETQETETKEPETETKDSETQEPETQETETKEPEREEPETKESETNKIEPGTKAPGETGSNPVTPAKISLAKPKIKIQKKRKYVIIKYKKVKGADGYEIYRSVKKKKGYRKIADTKKLTWKNTRLPKKTLYYKVRAYKKVKGKKVRSAYSAVRTVRIK</sequence>
<evidence type="ECO:0000313" key="1">
    <source>
        <dbReference type="EMBL" id="TGX99640.1"/>
    </source>
</evidence>
<protein>
    <submittedName>
        <fullName evidence="1">Uncharacterized protein</fullName>
    </submittedName>
</protein>
<organism evidence="1 2">
    <name type="scientific">Hominisplanchenecus murintestinalis</name>
    <dbReference type="NCBI Taxonomy" id="2941517"/>
    <lineage>
        <taxon>Bacteria</taxon>
        <taxon>Bacillati</taxon>
        <taxon>Bacillota</taxon>
        <taxon>Clostridia</taxon>
        <taxon>Lachnospirales</taxon>
        <taxon>Lachnospiraceae</taxon>
        <taxon>Hominisplanchenecus</taxon>
    </lineage>
</organism>
<evidence type="ECO:0000313" key="2">
    <source>
        <dbReference type="Proteomes" id="UP000307720"/>
    </source>
</evidence>